<keyword evidence="5 7" id="KW-0808">Transferase</keyword>
<comment type="similarity">
    <text evidence="1 7">Belongs to the methyltransferase superfamily. RsmH family.</text>
</comment>
<evidence type="ECO:0000256" key="5">
    <source>
        <dbReference type="ARBA" id="ARBA00022679"/>
    </source>
</evidence>
<feature type="binding site" evidence="7">
    <location>
        <position position="60"/>
    </location>
    <ligand>
        <name>S-adenosyl-L-methionine</name>
        <dbReference type="ChEBI" id="CHEBI:59789"/>
    </ligand>
</feature>
<reference evidence="9 10" key="1">
    <citation type="submission" date="2019-11" db="EMBL/GenBank/DDBJ databases">
        <authorList>
            <person name="Criscuolo A."/>
        </authorList>
    </citation>
    <scope>NUCLEOTIDE SEQUENCE [LARGE SCALE GENOMIC DNA]</scope>
    <source>
        <strain evidence="9">CIP111667</strain>
    </source>
</reference>
<feature type="region of interest" description="Disordered" evidence="8">
    <location>
        <begin position="293"/>
        <end position="329"/>
    </location>
</feature>
<evidence type="ECO:0000256" key="3">
    <source>
        <dbReference type="ARBA" id="ARBA00022552"/>
    </source>
</evidence>
<dbReference type="SUPFAM" id="SSF81799">
    <property type="entry name" value="Putative methyltransferase TM0872, insert domain"/>
    <property type="match status" value="1"/>
</dbReference>
<dbReference type="InterPro" id="IPR029063">
    <property type="entry name" value="SAM-dependent_MTases_sf"/>
</dbReference>
<evidence type="ECO:0000256" key="7">
    <source>
        <dbReference type="HAMAP-Rule" id="MF_01007"/>
    </source>
</evidence>
<comment type="catalytic activity">
    <reaction evidence="7">
        <text>cytidine(1402) in 16S rRNA + S-adenosyl-L-methionine = N(4)-methylcytidine(1402) in 16S rRNA + S-adenosyl-L-homocysteine + H(+)</text>
        <dbReference type="Rhea" id="RHEA:42928"/>
        <dbReference type="Rhea" id="RHEA-COMP:10286"/>
        <dbReference type="Rhea" id="RHEA-COMP:10287"/>
        <dbReference type="ChEBI" id="CHEBI:15378"/>
        <dbReference type="ChEBI" id="CHEBI:57856"/>
        <dbReference type="ChEBI" id="CHEBI:59789"/>
        <dbReference type="ChEBI" id="CHEBI:74506"/>
        <dbReference type="ChEBI" id="CHEBI:82748"/>
        <dbReference type="EC" id="2.1.1.199"/>
    </reaction>
</comment>
<dbReference type="Proteomes" id="UP000419743">
    <property type="component" value="Unassembled WGS sequence"/>
</dbReference>
<evidence type="ECO:0000256" key="6">
    <source>
        <dbReference type="ARBA" id="ARBA00022691"/>
    </source>
</evidence>
<feature type="binding site" evidence="7">
    <location>
        <begin position="41"/>
        <end position="43"/>
    </location>
    <ligand>
        <name>S-adenosyl-L-methionine</name>
        <dbReference type="ChEBI" id="CHEBI:59789"/>
    </ligand>
</feature>
<dbReference type="Pfam" id="PF01795">
    <property type="entry name" value="Methyltransf_5"/>
    <property type="match status" value="1"/>
</dbReference>
<dbReference type="PANTHER" id="PTHR11265">
    <property type="entry name" value="S-ADENOSYL-METHYLTRANSFERASE MRAW"/>
    <property type="match status" value="1"/>
</dbReference>
<feature type="binding site" evidence="7">
    <location>
        <position position="87"/>
    </location>
    <ligand>
        <name>S-adenosyl-L-methionine</name>
        <dbReference type="ChEBI" id="CHEBI:59789"/>
    </ligand>
</feature>
<dbReference type="PIRSF" id="PIRSF004486">
    <property type="entry name" value="MraW"/>
    <property type="match status" value="1"/>
</dbReference>
<keyword evidence="3 7" id="KW-0698">rRNA processing</keyword>
<feature type="compositionally biased region" description="Basic and acidic residues" evidence="8">
    <location>
        <begin position="313"/>
        <end position="329"/>
    </location>
</feature>
<organism evidence="9 10">
    <name type="scientific">Occultella aeris</name>
    <dbReference type="NCBI Taxonomy" id="2761496"/>
    <lineage>
        <taxon>Bacteria</taxon>
        <taxon>Bacillati</taxon>
        <taxon>Actinomycetota</taxon>
        <taxon>Actinomycetes</taxon>
        <taxon>Micrococcales</taxon>
        <taxon>Ruaniaceae</taxon>
        <taxon>Occultella</taxon>
    </lineage>
</organism>
<proteinExistence type="inferred from homology"/>
<comment type="function">
    <text evidence="7">Specifically methylates the N4 position of cytidine in position 1402 (C1402) of 16S rRNA.</text>
</comment>
<evidence type="ECO:0000256" key="1">
    <source>
        <dbReference type="ARBA" id="ARBA00010396"/>
    </source>
</evidence>
<keyword evidence="10" id="KW-1185">Reference proteome</keyword>
<comment type="subcellular location">
    <subcellularLocation>
        <location evidence="7">Cytoplasm</location>
    </subcellularLocation>
</comment>
<dbReference type="GO" id="GO:0005737">
    <property type="term" value="C:cytoplasm"/>
    <property type="evidence" value="ECO:0007669"/>
    <property type="project" value="UniProtKB-SubCell"/>
</dbReference>
<dbReference type="InterPro" id="IPR002903">
    <property type="entry name" value="RsmH"/>
</dbReference>
<dbReference type="GO" id="GO:0071424">
    <property type="term" value="F:rRNA (cytosine-N4-)-methyltransferase activity"/>
    <property type="evidence" value="ECO:0007669"/>
    <property type="project" value="UniProtKB-UniRule"/>
</dbReference>
<dbReference type="GO" id="GO:0070475">
    <property type="term" value="P:rRNA base methylation"/>
    <property type="evidence" value="ECO:0007669"/>
    <property type="project" value="UniProtKB-UniRule"/>
</dbReference>
<feature type="binding site" evidence="7">
    <location>
        <position position="116"/>
    </location>
    <ligand>
        <name>S-adenosyl-L-methionine</name>
        <dbReference type="ChEBI" id="CHEBI:59789"/>
    </ligand>
</feature>
<dbReference type="InterPro" id="IPR023397">
    <property type="entry name" value="SAM-dep_MeTrfase_MraW_recog"/>
</dbReference>
<comment type="caution">
    <text evidence="9">The sequence shown here is derived from an EMBL/GenBank/DDBJ whole genome shotgun (WGS) entry which is preliminary data.</text>
</comment>
<dbReference type="FunFam" id="1.10.150.170:FF:000001">
    <property type="entry name" value="Ribosomal RNA small subunit methyltransferase H"/>
    <property type="match status" value="1"/>
</dbReference>
<dbReference type="NCBIfam" id="TIGR00006">
    <property type="entry name" value="16S rRNA (cytosine(1402)-N(4))-methyltransferase RsmH"/>
    <property type="match status" value="1"/>
</dbReference>
<keyword evidence="2 7" id="KW-0963">Cytoplasm</keyword>
<dbReference type="Gene3D" id="1.10.150.170">
    <property type="entry name" value="Putative methyltransferase TM0872, insert domain"/>
    <property type="match status" value="1"/>
</dbReference>
<keyword evidence="6 7" id="KW-0949">S-adenosyl-L-methionine</keyword>
<dbReference type="HAMAP" id="MF_01007">
    <property type="entry name" value="16SrRNA_methyltr_H"/>
    <property type="match status" value="1"/>
</dbReference>
<dbReference type="PANTHER" id="PTHR11265:SF0">
    <property type="entry name" value="12S RRNA N4-METHYLCYTIDINE METHYLTRANSFERASE"/>
    <property type="match status" value="1"/>
</dbReference>
<gene>
    <name evidence="7 9" type="primary">rsmH</name>
    <name evidence="9" type="ORF">HALOF300_03872</name>
</gene>
<feature type="binding site" evidence="7">
    <location>
        <position position="109"/>
    </location>
    <ligand>
        <name>S-adenosyl-L-methionine</name>
        <dbReference type="ChEBI" id="CHEBI:59789"/>
    </ligand>
</feature>
<evidence type="ECO:0000313" key="10">
    <source>
        <dbReference type="Proteomes" id="UP000419743"/>
    </source>
</evidence>
<dbReference type="SUPFAM" id="SSF53335">
    <property type="entry name" value="S-adenosyl-L-methionine-dependent methyltransferases"/>
    <property type="match status" value="1"/>
</dbReference>
<keyword evidence="4 7" id="KW-0489">Methyltransferase</keyword>
<dbReference type="EC" id="2.1.1.199" evidence="7"/>
<name>A0A7M4DNZ1_9MICO</name>
<dbReference type="EMBL" id="CACRYJ010000058">
    <property type="protein sequence ID" value="VZO39177.1"/>
    <property type="molecule type" value="Genomic_DNA"/>
</dbReference>
<evidence type="ECO:0000256" key="4">
    <source>
        <dbReference type="ARBA" id="ARBA00022603"/>
    </source>
</evidence>
<sequence>MSSEDIDGRHIPVLADRCVELLGPALAEPGAVYVDGTLGLGGHSELVLTRFPQVRVIGIDRDPAALALAGARLARFAGRFTPVHAVHDSIREVVAAHTESGRVQGILLDLGVSSMQLDEPERGFAYAQDAPLDMRMDQTAGRTAADLLATEPEHELRTILYRYGDEKFAPRIARAIVARRGSDPVTRSGQLVDLVRDNIPQAARRTGGNPAKRTFQALRIAVNAELEVLERAIPAAVDTLAVGGRIVVMSFQSLEDRIVKRALARGATSSTPPGLPVELSEHEPYLRLLTRGAEEADEAEQARNPRSASVRLRAAERLRPTPTHLEAHS</sequence>
<accession>A0A7M4DNZ1</accession>
<dbReference type="AlphaFoldDB" id="A0A7M4DNZ1"/>
<evidence type="ECO:0000313" key="9">
    <source>
        <dbReference type="EMBL" id="VZO39177.1"/>
    </source>
</evidence>
<protein>
    <recommendedName>
        <fullName evidence="7">Ribosomal RNA small subunit methyltransferase H</fullName>
        <ecNumber evidence="7">2.1.1.199</ecNumber>
    </recommendedName>
    <alternativeName>
        <fullName evidence="7">16S rRNA m(4)C1402 methyltransferase</fullName>
    </alternativeName>
    <alternativeName>
        <fullName evidence="7">rRNA (cytosine-N(4)-)-methyltransferase RsmH</fullName>
    </alternativeName>
</protein>
<dbReference type="RefSeq" id="WP_156742524.1">
    <property type="nucleotide sequence ID" value="NZ_CACRYJ010000058.1"/>
</dbReference>
<evidence type="ECO:0000256" key="8">
    <source>
        <dbReference type="SAM" id="MobiDB-lite"/>
    </source>
</evidence>
<dbReference type="Gene3D" id="3.40.50.150">
    <property type="entry name" value="Vaccinia Virus protein VP39"/>
    <property type="match status" value="1"/>
</dbReference>
<evidence type="ECO:0000256" key="2">
    <source>
        <dbReference type="ARBA" id="ARBA00022490"/>
    </source>
</evidence>